<name>A0ACC1R755_9HYPO</name>
<sequence>MTRRLIDLLLFSAIAAPASCHWGTTLGETLAAAGLIGSHFGVPLNATYDYVIVGGGTAGLAIATRLAQNTSHTVAVVEAGSFYELTNGNFSEVPALAAHWIGTDPIEKNPQIDWGQVTEPMHGMDGRSVYYTSGKTLGGGSARNYMFYTRSSAGAYQLWADTVDDQGYTFDNMLPYFKKSVEFEDANDHLRLRNATPQVDTSFFSKCGGPLKVSYSNFATSFASWVVKGLRSIGLEDVQGFVAGRILGYSYTIWSLDRQQQTRSSSETSFLRYALAKTTNLNVHVSTLAKRIVFNGTTAQGVVVNAGGADFLLTAKREVIVSAGAFRSPQLLLASGIGARAQLEALDIPVVADRPGVGQNLTDHVSFGASWPVNIVTHSALGNPSYAAAAAEQYVANRTGALASTGGDIIAFEKLPADALSQLSKEARAGLAEIPTDWPDVEYFFSDAFTGNGRDFIHGRPPSSANYVSNSAVLAAPFSRGSVTITSKDTAVLPMVDLNYFGDRRDQEIAVAAFRRVRALTEHSAMRDILIGPEAYPGGNITSYDDILQAIRECAVPVFHASATCAMGKATDTWAVVDSKARVIGVDRLRVVDASAFPFLIPGHPQATVYGLAEKIAEDINQGQ</sequence>
<keyword evidence="2" id="KW-1185">Reference proteome</keyword>
<proteinExistence type="predicted"/>
<organism evidence="1 2">
    <name type="scientific">Lecanicillium saksenae</name>
    <dbReference type="NCBI Taxonomy" id="468837"/>
    <lineage>
        <taxon>Eukaryota</taxon>
        <taxon>Fungi</taxon>
        <taxon>Dikarya</taxon>
        <taxon>Ascomycota</taxon>
        <taxon>Pezizomycotina</taxon>
        <taxon>Sordariomycetes</taxon>
        <taxon>Hypocreomycetidae</taxon>
        <taxon>Hypocreales</taxon>
        <taxon>Cordycipitaceae</taxon>
        <taxon>Lecanicillium</taxon>
    </lineage>
</organism>
<dbReference type="EMBL" id="JANAKD010000009">
    <property type="protein sequence ID" value="KAJ3499468.1"/>
    <property type="molecule type" value="Genomic_DNA"/>
</dbReference>
<reference evidence="1" key="1">
    <citation type="submission" date="2022-07" db="EMBL/GenBank/DDBJ databases">
        <title>Genome Sequence of Lecanicillium saksenae.</title>
        <authorList>
            <person name="Buettner E."/>
        </authorList>
    </citation>
    <scope>NUCLEOTIDE SEQUENCE</scope>
    <source>
        <strain evidence="1">VT-O1</strain>
    </source>
</reference>
<evidence type="ECO:0000313" key="2">
    <source>
        <dbReference type="Proteomes" id="UP001148737"/>
    </source>
</evidence>
<dbReference type="Proteomes" id="UP001148737">
    <property type="component" value="Unassembled WGS sequence"/>
</dbReference>
<gene>
    <name evidence="1" type="ORF">NLG97_g309</name>
</gene>
<evidence type="ECO:0000313" key="1">
    <source>
        <dbReference type="EMBL" id="KAJ3499468.1"/>
    </source>
</evidence>
<comment type="caution">
    <text evidence="1">The sequence shown here is derived from an EMBL/GenBank/DDBJ whole genome shotgun (WGS) entry which is preliminary data.</text>
</comment>
<protein>
    <submittedName>
        <fullName evidence="1">Uncharacterized protein</fullName>
    </submittedName>
</protein>
<accession>A0ACC1R755</accession>